<keyword evidence="2" id="KW-0472">Membrane</keyword>
<proteinExistence type="predicted"/>
<evidence type="ECO:0000256" key="1">
    <source>
        <dbReference type="SAM" id="MobiDB-lite"/>
    </source>
</evidence>
<sequence length="455" mass="49450">MSFIPALLALLFWASATALQVTPNSPCAQFCHGAPDSKSNKTHGDEIVCNDDDFKRQVEGQKFQRCLACLQDSTFEQGDENDQDWFLYNMRYSFDYCIFGYPNATGISSGPCVTSEACGPIEDALKEGITEPKDRKKYGYCDTDGKAMLGDSVAKCQACVKADSSQTIISNCELNSCPITCFSDISLVLIALEAGCQQRPNPGTTLGLNDTVFSDRSISILDPSASLAPGDDHELPNTSIAAIAVGAVAFLLITAGCIFMQHRKRKKLSVRDRRSSLSFRCQARLTPRTPGFHDLPPYMDEERNISKSSLWSPSNVTRSPKEGHKLGIVTTIVTIPHPAPTKAPLHTPCREDSSPAESVSSCCNAALLSNGTVQQCNTPCVASPLFSPGLSITTPRSGTFPRDCHDSNNPWAQQPSSATSKGFLRKKQSRDSQAPSETRNIRIVFDPPPKKPRKG</sequence>
<keyword evidence="2" id="KW-0812">Transmembrane</keyword>
<feature type="region of interest" description="Disordered" evidence="1">
    <location>
        <begin position="393"/>
        <end position="455"/>
    </location>
</feature>
<reference evidence="4" key="1">
    <citation type="submission" date="2019-04" db="EMBL/GenBank/DDBJ databases">
        <authorList>
            <person name="Melise S."/>
            <person name="Noan J."/>
            <person name="Okalmin O."/>
        </authorList>
    </citation>
    <scope>NUCLEOTIDE SEQUENCE</scope>
    <source>
        <strain evidence="4">FN9</strain>
    </source>
</reference>
<accession>A0A4E9DRR1</accession>
<keyword evidence="3" id="KW-0732">Signal</keyword>
<evidence type="ECO:0000256" key="2">
    <source>
        <dbReference type="SAM" id="Phobius"/>
    </source>
</evidence>
<evidence type="ECO:0008006" key="5">
    <source>
        <dbReference type="Google" id="ProtNLM"/>
    </source>
</evidence>
<feature type="signal peptide" evidence="3">
    <location>
        <begin position="1"/>
        <end position="18"/>
    </location>
</feature>
<protein>
    <recommendedName>
        <fullName evidence="5">LPXTG-domain-containing protein</fullName>
    </recommendedName>
</protein>
<gene>
    <name evidence="4" type="ORF">FUG_LOCUS122162</name>
</gene>
<name>A0A4E9DRR1_GIBZA</name>
<dbReference type="EMBL" id="CAAKMV010000099">
    <property type="protein sequence ID" value="VIO54439.1"/>
    <property type="molecule type" value="Genomic_DNA"/>
</dbReference>
<feature type="transmembrane region" description="Helical" evidence="2">
    <location>
        <begin position="240"/>
        <end position="259"/>
    </location>
</feature>
<feature type="compositionally biased region" description="Polar residues" evidence="1">
    <location>
        <begin position="407"/>
        <end position="420"/>
    </location>
</feature>
<evidence type="ECO:0000313" key="4">
    <source>
        <dbReference type="EMBL" id="VIO54439.1"/>
    </source>
</evidence>
<evidence type="ECO:0000256" key="3">
    <source>
        <dbReference type="SAM" id="SignalP"/>
    </source>
</evidence>
<dbReference type="AlphaFoldDB" id="A0A4E9DRR1"/>
<organism evidence="4">
    <name type="scientific">Gibberella zeae</name>
    <name type="common">Wheat head blight fungus</name>
    <name type="synonym">Fusarium graminearum</name>
    <dbReference type="NCBI Taxonomy" id="5518"/>
    <lineage>
        <taxon>Eukaryota</taxon>
        <taxon>Fungi</taxon>
        <taxon>Dikarya</taxon>
        <taxon>Ascomycota</taxon>
        <taxon>Pezizomycotina</taxon>
        <taxon>Sordariomycetes</taxon>
        <taxon>Hypocreomycetidae</taxon>
        <taxon>Hypocreales</taxon>
        <taxon>Nectriaceae</taxon>
        <taxon>Fusarium</taxon>
    </lineage>
</organism>
<keyword evidence="2" id="KW-1133">Transmembrane helix</keyword>
<feature type="chain" id="PRO_5026138402" description="LPXTG-domain-containing protein" evidence="3">
    <location>
        <begin position="19"/>
        <end position="455"/>
    </location>
</feature>